<feature type="domain" description="Voltage-dependent calcium channel alpha-1 subunit IQ" evidence="18">
    <location>
        <begin position="1612"/>
        <end position="1646"/>
    </location>
</feature>
<dbReference type="Gene3D" id="6.10.250.2180">
    <property type="match status" value="1"/>
</dbReference>
<keyword evidence="4 15" id="KW-0107">Calcium channel</keyword>
<evidence type="ECO:0000256" key="13">
    <source>
        <dbReference type="ARBA" id="ARBA00023303"/>
    </source>
</evidence>
<gene>
    <name evidence="19" type="ORF">TASK_LOCUS3415</name>
</gene>
<feature type="transmembrane region" description="Helical" evidence="17">
    <location>
        <begin position="1012"/>
        <end position="1031"/>
    </location>
</feature>
<feature type="compositionally biased region" description="Basic and acidic residues" evidence="16">
    <location>
        <begin position="1714"/>
        <end position="1727"/>
    </location>
</feature>
<evidence type="ECO:0000256" key="6">
    <source>
        <dbReference type="ARBA" id="ARBA00022723"/>
    </source>
</evidence>
<keyword evidence="9 15" id="KW-0851">Voltage-gated channel</keyword>
<evidence type="ECO:0000256" key="3">
    <source>
        <dbReference type="ARBA" id="ARBA00022568"/>
    </source>
</evidence>
<keyword evidence="13" id="KW-0407">Ion channel</keyword>
<feature type="binding site" evidence="14">
    <location>
        <position position="341"/>
    </location>
    <ligand>
        <name>Ca(2+)</name>
        <dbReference type="ChEBI" id="CHEBI:29108"/>
    </ligand>
</feature>
<evidence type="ECO:0000256" key="4">
    <source>
        <dbReference type="ARBA" id="ARBA00022673"/>
    </source>
</evidence>
<evidence type="ECO:0000313" key="20">
    <source>
        <dbReference type="Proteomes" id="UP000282613"/>
    </source>
</evidence>
<feature type="binding site" evidence="14">
    <location>
        <position position="1093"/>
    </location>
    <ligand>
        <name>Ca(2+)</name>
        <dbReference type="ChEBI" id="CHEBI:29108"/>
    </ligand>
</feature>
<feature type="transmembrane region" description="Helical" evidence="17">
    <location>
        <begin position="876"/>
        <end position="898"/>
    </location>
</feature>
<feature type="transmembrane region" description="Helical" evidence="17">
    <location>
        <begin position="608"/>
        <end position="627"/>
    </location>
</feature>
<dbReference type="Pfam" id="PF08763">
    <property type="entry name" value="Ca_chan_IQ"/>
    <property type="match status" value="1"/>
</dbReference>
<comment type="similarity">
    <text evidence="15">Belongs to the calcium channel alpha-1 subunit (TC 1.A.1.11) family.</text>
</comment>
<dbReference type="EMBL" id="UYRS01018298">
    <property type="protein sequence ID" value="VDK31779.1"/>
    <property type="molecule type" value="Genomic_DNA"/>
</dbReference>
<feature type="transmembrane region" description="Helical" evidence="17">
    <location>
        <begin position="949"/>
        <end position="966"/>
    </location>
</feature>
<keyword evidence="2" id="KW-0813">Transport</keyword>
<feature type="transmembrane region" description="Helical" evidence="17">
    <location>
        <begin position="327"/>
        <end position="354"/>
    </location>
</feature>
<keyword evidence="6 14" id="KW-0479">Metal-binding</keyword>
<dbReference type="Gene3D" id="6.10.250.2500">
    <property type="match status" value="1"/>
</dbReference>
<feature type="region of interest" description="Disordered" evidence="16">
    <location>
        <begin position="1657"/>
        <end position="1758"/>
    </location>
</feature>
<feature type="transmembrane region" description="Helical" evidence="17">
    <location>
        <begin position="120"/>
        <end position="140"/>
    </location>
</feature>
<keyword evidence="8 14" id="KW-0106">Calcium</keyword>
<keyword evidence="12 17" id="KW-0472">Membrane</keyword>
<evidence type="ECO:0000256" key="9">
    <source>
        <dbReference type="ARBA" id="ARBA00022882"/>
    </source>
</evidence>
<dbReference type="OrthoDB" id="431720at2759"/>
<evidence type="ECO:0000256" key="17">
    <source>
        <dbReference type="SAM" id="Phobius"/>
    </source>
</evidence>
<dbReference type="GO" id="GO:0098703">
    <property type="term" value="P:calcium ion import across plasma membrane"/>
    <property type="evidence" value="ECO:0007669"/>
    <property type="project" value="TreeGrafter"/>
</dbReference>
<feature type="transmembrane region" description="Helical" evidence="17">
    <location>
        <begin position="1120"/>
        <end position="1147"/>
    </location>
</feature>
<dbReference type="Gene3D" id="1.10.287.70">
    <property type="match status" value="4"/>
</dbReference>
<dbReference type="FunFam" id="1.20.120.350:FF:000001">
    <property type="entry name" value="Voltage-dependent L-type calcium channel subunit alpha"/>
    <property type="match status" value="1"/>
</dbReference>
<dbReference type="PANTHER" id="PTHR45628:SF1">
    <property type="entry name" value="VOLTAGE-DEPENDENT CALCIUM CHANNEL TYPE D SUBUNIT ALPHA-1"/>
    <property type="match status" value="1"/>
</dbReference>
<dbReference type="InterPro" id="IPR014873">
    <property type="entry name" value="VDCC_a1su_IQ"/>
</dbReference>
<dbReference type="PANTHER" id="PTHR45628">
    <property type="entry name" value="VOLTAGE-DEPENDENT CALCIUM CHANNEL TYPE A SUBUNIT ALPHA-1"/>
    <property type="match status" value="1"/>
</dbReference>
<evidence type="ECO:0000256" key="5">
    <source>
        <dbReference type="ARBA" id="ARBA00022692"/>
    </source>
</evidence>
<dbReference type="FunFam" id="1.20.120.350:FF:000006">
    <property type="entry name" value="Voltage-dependent L-type calcium channel subunit alpha"/>
    <property type="match status" value="1"/>
</dbReference>
<organism evidence="21">
    <name type="scientific">Taenia asiatica</name>
    <name type="common">Asian tapeworm</name>
    <dbReference type="NCBI Taxonomy" id="60517"/>
    <lineage>
        <taxon>Eukaryota</taxon>
        <taxon>Metazoa</taxon>
        <taxon>Spiralia</taxon>
        <taxon>Lophotrochozoa</taxon>
        <taxon>Platyhelminthes</taxon>
        <taxon>Cestoda</taxon>
        <taxon>Eucestoda</taxon>
        <taxon>Cyclophyllidea</taxon>
        <taxon>Taeniidae</taxon>
        <taxon>Taenia</taxon>
    </lineage>
</organism>
<comment type="function">
    <text evidence="15">Voltage-sensitive calcium channels (VSCC) mediate the entry of calcium ions into excitable cells and are also involved in a variety of calcium-dependent processes, including muscle contraction, hormone or neurotransmitter release, gene expression, cell motility, cell division and cell death.</text>
</comment>
<evidence type="ECO:0000256" key="10">
    <source>
        <dbReference type="ARBA" id="ARBA00022989"/>
    </source>
</evidence>
<evidence type="ECO:0000313" key="19">
    <source>
        <dbReference type="EMBL" id="VDK31779.1"/>
    </source>
</evidence>
<evidence type="ECO:0000256" key="12">
    <source>
        <dbReference type="ARBA" id="ARBA00023136"/>
    </source>
</evidence>
<dbReference type="PRINTS" id="PR01630">
    <property type="entry name" value="LVDCCALPHA1"/>
</dbReference>
<keyword evidence="5 17" id="KW-0812">Transmembrane</keyword>
<sequence>MITMAMNIPGGNPWGPRAGGNPFLAGTRPVIADLAIAALKDRESKRRRRICPQFNPNRSLFLLTKRNPIRRYCLMIVDAKPFEFFILATILANCIALAINHPYPMGDYNATNVALEKTELVFLIIFTTEAVLKIIAYGFVLHPDAYLRNFWNVLDFSIVVIGLGSKCLENTKLDVKSLRAFRVLRPLRLVSGLPSLQVVLNSIVTAMVPLFHIFLLVIFLIIVYAIIGLELFQSKLHATCYLVQENTTYGLRNITELCSNCSLTPPNYVCALDDIMMDNPRPCSNSSYSMAFNCSEIGPNYVCRDLPPELGERYVGPEDGLVNFDNFLYAMLTVFTCVTMEGWTTVGAYIAAAVGHWWPWIYFVSLILLGSFFVMNLVLGVLSGEFTKEKDKTDRKELFRKERQQKREQQDYENYKEWIEIAEDLSESEADAKSNKELESDFGILSLRSPLDLCIKDSDVAIVTPKQFEANMSRIAFVIVEHNVVHTWPYWRGLMDGKIVEDQETINEPSARSQCCEGMRRLKKFRKRLRRVIIAFVKSRQFFALILTFVFLNTIVLVTEHHNQPLWLNQFQNFANVLFVSLFTLEMIIKMCAYGIQDYFATLFNRYDFFVVVASILEIILTYLGVIDPMGLSVLRCARLLRIFKITHYWAGLRGLVNRLLKSIKSVAGLLLLLFLFILICSLLGMQWFGGTFNFPNTDKPRSHFDGIAQSMITVFQMLTGEDWNAVMYNGMRAYKADGPLFGFVVIYFVIVFIVGNYILLNVFLAIAVDNLSDEDEYDEEVGTDDDNDVDDHPGSSAAVKKAAEAAANAKGPLDAYMEMNYEEVFAEEEEPDDGNLASKLEQMEINMANPQTIPPYSAFFIFDPTNKFRIFCHNIVSSPIFTNLVLACILISSALLCAEDPLNTYSLTNRILNYFDYFFTSVFTIEITLKMIAHGFIMHEGAFLRSMFNLLDLIVVFVALISFMLENEAISAVKILRVLRVLRPLRAINRAKGLKNVVQCVVTALKSIGNIMLVTVLIEFVFAVIGVQLFKGKYVSCNDPSKLTEQDCKGFFIEYEHGRPADVVERVWTHSELNFDNVANAMLTLFVVLTFEGWPPILYAGIDSNEEDMGPLQDHRKYIALYFIIYLIVASFFMVNIFVGFVIVTFQREGEREYKNCELNKNQRKCIEYALKARPRRRYIPKGHLQYKIWSMVVSRKLEITIFTFIFLNTVTLACKHDKMDPTFSSVLDNFNYFFTAVFTVEFILKLSAFSFRHYFGDPWNVIDFIIVLGSYIDIIVSKASSETTLKFNINFFRLFRVMRLVKLLSKEESIRKLLWTFIKSLQALPYVALLIAMLFFIYAVIGMQLFGKISLHQPGLAPGEDGVIHRSNNFRNFFFALLVLFRSATGESWQEIMLACTPGRKCAVDSEDGSEGMNCGSNLAYPYFITFYLFCSFVIINLFVAVIMDNFDYLTRDWSILGPHHLDEFVTRWAEYDPEAKGRVRHLDVVTMLGKISPPLGFGSMCPHTRACHVGSQLSVTNLSVFIEGISILPKFDQMKLVQMNMPLQSDGTVFFNATLFALVRRNLRIKVPEDDEKEKSLDQLNEELRIVIKKIWKRTSPKLLDQILPPKDLDVVTVGKFYATFLIQNWFREWQKRKMIQKDTRYIPQILAGDRSMPHQPTIVGFPRRCSSDLTGDDIQRRKGEKRDMIPGGGILGRTLTDWTRKRGKKHVSSGHRDITEDVSEFRKRQSQAGGGAGGGGVSGGGSNGPTQPGGQMPSIQVTAAHPAVIAVATLGDKKIKTAIPAPSGEEKGGGGLMGLIRRGSSYLRRREAEEQQQRQEEERKEDLEIARSMFAAARRESYYAHRAD</sequence>
<dbReference type="InterPro" id="IPR005821">
    <property type="entry name" value="Ion_trans_dom"/>
</dbReference>
<evidence type="ECO:0000256" key="1">
    <source>
        <dbReference type="ARBA" id="ARBA00004141"/>
    </source>
</evidence>
<feature type="transmembrane region" description="Helical" evidence="17">
    <location>
        <begin position="918"/>
        <end position="937"/>
    </location>
</feature>
<evidence type="ECO:0000313" key="21">
    <source>
        <dbReference type="WBParaSite" id="TASK_0000341401-mRNA-1"/>
    </source>
</evidence>
<dbReference type="GO" id="GO:0046872">
    <property type="term" value="F:metal ion binding"/>
    <property type="evidence" value="ECO:0007669"/>
    <property type="project" value="UniProtKB-KW"/>
</dbReference>
<feature type="transmembrane region" description="Helical" evidence="17">
    <location>
        <begin position="1328"/>
        <end position="1348"/>
    </location>
</feature>
<evidence type="ECO:0000256" key="14">
    <source>
        <dbReference type="PIRSR" id="PIRSR602077-1"/>
    </source>
</evidence>
<evidence type="ECO:0000256" key="11">
    <source>
        <dbReference type="ARBA" id="ARBA00023065"/>
    </source>
</evidence>
<proteinExistence type="inferred from homology"/>
<feature type="compositionally biased region" description="Gly residues" evidence="16">
    <location>
        <begin position="1732"/>
        <end position="1747"/>
    </location>
</feature>
<dbReference type="FunFam" id="1.10.287.70:FF:000007">
    <property type="entry name" value="Voltage-dependent L-type calcium channel subunit alpha"/>
    <property type="match status" value="1"/>
</dbReference>
<feature type="transmembrane region" description="Helical" evidence="17">
    <location>
        <begin position="1079"/>
        <end position="1100"/>
    </location>
</feature>
<dbReference type="Gene3D" id="1.20.120.350">
    <property type="entry name" value="Voltage-gated potassium channels. Chain C"/>
    <property type="match status" value="4"/>
</dbReference>
<dbReference type="FunFam" id="1.20.120.350:FF:000095">
    <property type="entry name" value="Voltage-gated Ca2+ channel, alpha subunit"/>
    <property type="match status" value="1"/>
</dbReference>
<feature type="transmembrane region" description="Helical" evidence="17">
    <location>
        <begin position="1263"/>
        <end position="1283"/>
    </location>
</feature>
<protein>
    <recommendedName>
        <fullName evidence="15">Voltage-dependent L-type calcium channel subunit alpha</fullName>
    </recommendedName>
</protein>
<feature type="transmembrane region" description="Helical" evidence="17">
    <location>
        <begin position="639"/>
        <end position="657"/>
    </location>
</feature>
<feature type="region of interest" description="Disordered" evidence="16">
    <location>
        <begin position="1783"/>
        <end position="1802"/>
    </location>
</feature>
<evidence type="ECO:0000256" key="7">
    <source>
        <dbReference type="ARBA" id="ARBA00022737"/>
    </source>
</evidence>
<dbReference type="FunFam" id="1.10.287.70:FF:000107">
    <property type="entry name" value="Voltage-dependent L-type calcium channel subunit alpha"/>
    <property type="match status" value="1"/>
</dbReference>
<evidence type="ECO:0000256" key="15">
    <source>
        <dbReference type="RuleBase" id="RU003808"/>
    </source>
</evidence>
<keyword evidence="7" id="KW-0677">Repeat</keyword>
<feature type="transmembrane region" description="Helical" evidence="17">
    <location>
        <begin position="360"/>
        <end position="382"/>
    </location>
</feature>
<comment type="subcellular location">
    <subcellularLocation>
        <location evidence="1 15">Membrane</location>
        <topology evidence="1 15">Multi-pass membrane protein</topology>
    </subcellularLocation>
</comment>
<dbReference type="InterPro" id="IPR002077">
    <property type="entry name" value="VDCCAlpha1"/>
</dbReference>
<dbReference type="InterPro" id="IPR050599">
    <property type="entry name" value="VDCC_alpha-1_subunit"/>
</dbReference>
<dbReference type="FunFam" id="1.10.287.70:FF:000117">
    <property type="entry name" value="Voltage-gated Ca2+ channel, alpha subunit"/>
    <property type="match status" value="1"/>
</dbReference>
<feature type="transmembrane region" description="Helical" evidence="17">
    <location>
        <begin position="577"/>
        <end position="596"/>
    </location>
</feature>
<dbReference type="InterPro" id="IPR027359">
    <property type="entry name" value="Volt_channel_dom_sf"/>
</dbReference>
<dbReference type="SUPFAM" id="SSF81324">
    <property type="entry name" value="Voltage-gated potassium channels"/>
    <property type="match status" value="4"/>
</dbReference>
<feature type="transmembrane region" description="Helical" evidence="17">
    <location>
        <begin position="1188"/>
        <end position="1212"/>
    </location>
</feature>
<dbReference type="Proteomes" id="UP000282613">
    <property type="component" value="Unassembled WGS sequence"/>
</dbReference>
<name>A0A158R798_TAEAS</name>
<evidence type="ECO:0000256" key="8">
    <source>
        <dbReference type="ARBA" id="ARBA00022837"/>
    </source>
</evidence>
<accession>A0A158R798</accession>
<dbReference type="GO" id="GO:0008331">
    <property type="term" value="F:high voltage-gated calcium channel activity"/>
    <property type="evidence" value="ECO:0007669"/>
    <property type="project" value="TreeGrafter"/>
</dbReference>
<feature type="transmembrane region" description="Helical" evidence="17">
    <location>
        <begin position="532"/>
        <end position="557"/>
    </location>
</feature>
<dbReference type="GO" id="GO:0005891">
    <property type="term" value="C:voltage-gated calcium channel complex"/>
    <property type="evidence" value="ECO:0007669"/>
    <property type="project" value="InterPro"/>
</dbReference>
<dbReference type="FunFam" id="1.10.287.70:FF:000009">
    <property type="entry name" value="Voltage-dependent L-type calcium channel subunit alpha"/>
    <property type="match status" value="1"/>
</dbReference>
<feature type="transmembrane region" description="Helical" evidence="17">
    <location>
        <begin position="741"/>
        <end position="765"/>
    </location>
</feature>
<evidence type="ECO:0000256" key="16">
    <source>
        <dbReference type="SAM" id="MobiDB-lite"/>
    </source>
</evidence>
<dbReference type="PRINTS" id="PR00167">
    <property type="entry name" value="CACHANNEL"/>
</dbReference>
<feature type="compositionally biased region" description="Basic and acidic residues" evidence="16">
    <location>
        <begin position="1677"/>
        <end position="1688"/>
    </location>
</feature>
<reference evidence="21" key="1">
    <citation type="submission" date="2016-04" db="UniProtKB">
        <authorList>
            <consortium name="WormBaseParasite"/>
        </authorList>
    </citation>
    <scope>IDENTIFICATION</scope>
</reference>
<reference evidence="19 20" key="2">
    <citation type="submission" date="2018-11" db="EMBL/GenBank/DDBJ databases">
        <authorList>
            <consortium name="Pathogen Informatics"/>
        </authorList>
    </citation>
    <scope>NUCLEOTIDE SEQUENCE [LARGE SCALE GENOMIC DNA]</scope>
</reference>
<keyword evidence="20" id="KW-1185">Reference proteome</keyword>
<keyword evidence="10 17" id="KW-1133">Transmembrane helix</keyword>
<dbReference type="SMART" id="SM01062">
    <property type="entry name" value="Ca_chan_IQ"/>
    <property type="match status" value="1"/>
</dbReference>
<dbReference type="Pfam" id="PF00520">
    <property type="entry name" value="Ion_trans"/>
    <property type="match status" value="4"/>
</dbReference>
<feature type="transmembrane region" description="Helical" evidence="17">
    <location>
        <begin position="669"/>
        <end position="689"/>
    </location>
</feature>
<dbReference type="Pfam" id="PF16905">
    <property type="entry name" value="GPHH"/>
    <property type="match status" value="1"/>
</dbReference>
<dbReference type="STRING" id="60517.A0A158R798"/>
<evidence type="ECO:0000256" key="2">
    <source>
        <dbReference type="ARBA" id="ARBA00022448"/>
    </source>
</evidence>
<keyword evidence="11" id="KW-0406">Ion transport</keyword>
<feature type="transmembrane region" description="Helical" evidence="17">
    <location>
        <begin position="210"/>
        <end position="232"/>
    </location>
</feature>
<feature type="transmembrane region" description="Helical" evidence="17">
    <location>
        <begin position="1232"/>
        <end position="1251"/>
    </location>
</feature>
<feature type="binding site" evidence="14">
    <location>
        <position position="722"/>
    </location>
    <ligand>
        <name>Ca(2+)</name>
        <dbReference type="ChEBI" id="CHEBI:29108"/>
    </ligand>
</feature>
<feature type="transmembrane region" description="Helical" evidence="17">
    <location>
        <begin position="81"/>
        <end position="100"/>
    </location>
</feature>
<dbReference type="InterPro" id="IPR005446">
    <property type="entry name" value="VDCC_L_a1su"/>
</dbReference>
<dbReference type="InterPro" id="IPR031649">
    <property type="entry name" value="GPHH_dom"/>
</dbReference>
<evidence type="ECO:0000259" key="18">
    <source>
        <dbReference type="SMART" id="SM01062"/>
    </source>
</evidence>
<dbReference type="WBParaSite" id="TASK_0000341401-mRNA-1">
    <property type="protein sequence ID" value="TASK_0000341401-mRNA-1"/>
    <property type="gene ID" value="TASK_0000341401"/>
</dbReference>
<feature type="transmembrane region" description="Helical" evidence="17">
    <location>
        <begin position="1422"/>
        <end position="1446"/>
    </location>
</feature>
<keyword evidence="3 15" id="KW-0109">Calcium transport</keyword>